<dbReference type="SMART" id="SM00460">
    <property type="entry name" value="TGc"/>
    <property type="match status" value="1"/>
</dbReference>
<reference evidence="3" key="1">
    <citation type="submission" date="2016-12" db="EMBL/GenBank/DDBJ databases">
        <title>Comparative genomics of four Isosphaeraceae planctomycetes: a common pool of plasmids and glycoside hydrolase genes.</title>
        <authorList>
            <person name="Ivanova A."/>
        </authorList>
    </citation>
    <scope>NUCLEOTIDE SEQUENCE [LARGE SCALE GENOMIC DNA]</scope>
    <source>
        <strain evidence="3">PX4</strain>
    </source>
</reference>
<organism evidence="2 3">
    <name type="scientific">Paludisphaera borealis</name>
    <dbReference type="NCBI Taxonomy" id="1387353"/>
    <lineage>
        <taxon>Bacteria</taxon>
        <taxon>Pseudomonadati</taxon>
        <taxon>Planctomycetota</taxon>
        <taxon>Planctomycetia</taxon>
        <taxon>Isosphaerales</taxon>
        <taxon>Isosphaeraceae</taxon>
        <taxon>Paludisphaera</taxon>
    </lineage>
</organism>
<dbReference type="InterPro" id="IPR013589">
    <property type="entry name" value="Bac_transglu_N"/>
</dbReference>
<dbReference type="Pfam" id="PF01841">
    <property type="entry name" value="Transglut_core"/>
    <property type="match status" value="1"/>
</dbReference>
<dbReference type="InterPro" id="IPR002931">
    <property type="entry name" value="Transglutaminase-like"/>
</dbReference>
<dbReference type="RefSeq" id="WP_076345413.1">
    <property type="nucleotide sequence ID" value="NZ_CP019082.1"/>
</dbReference>
<dbReference type="InterPro" id="IPR038765">
    <property type="entry name" value="Papain-like_cys_pep_sf"/>
</dbReference>
<dbReference type="Pfam" id="PF08379">
    <property type="entry name" value="Bact_transglu_N"/>
    <property type="match status" value="1"/>
</dbReference>
<proteinExistence type="predicted"/>
<dbReference type="EMBL" id="CP019082">
    <property type="protein sequence ID" value="APW60635.1"/>
    <property type="molecule type" value="Genomic_DNA"/>
</dbReference>
<dbReference type="Proteomes" id="UP000186309">
    <property type="component" value="Chromosome"/>
</dbReference>
<feature type="domain" description="Transglutaminase-like" evidence="1">
    <location>
        <begin position="169"/>
        <end position="230"/>
    </location>
</feature>
<gene>
    <name evidence="2" type="ORF">BSF38_02118</name>
</gene>
<evidence type="ECO:0000313" key="2">
    <source>
        <dbReference type="EMBL" id="APW60635.1"/>
    </source>
</evidence>
<protein>
    <recommendedName>
        <fullName evidence="1">Transglutaminase-like domain-containing protein</fullName>
    </recommendedName>
</protein>
<dbReference type="AlphaFoldDB" id="A0A1U7CNX0"/>
<dbReference type="Gene3D" id="3.10.620.30">
    <property type="match status" value="1"/>
</dbReference>
<dbReference type="PANTHER" id="PTHR33490:SF7">
    <property type="entry name" value="BLR2979 PROTEIN"/>
    <property type="match status" value="1"/>
</dbReference>
<dbReference type="OrthoDB" id="9787782at2"/>
<name>A0A1U7CNX0_9BACT</name>
<sequence length="326" mass="36729">MLLRVQHETKLSYSNNVSETVFEVRMAPPSDEDQTCLDYRLRIKPFAPVTVYHDGFSNRVDLFNVFTPYRELLMRATSVIRTHRAPGGPKLAEVAFKPDHDEFHAAEAVECRTPSALVNPGPEMSSFLASLPRAEGSVLEVVQRLFQATRSRLVYEKKVTTARTPVGEALRLGRGVCQDFAHLFIGACRGINLPARYVSGYIHEPGEIATHAWCQVWAGRNGWVDVDPTRGQIVDDDYVKIALGRDYLDVPPNRGIWRGDADETIAVVVKVEPIQRVPTDWSESSDGQTTPWSTASWIQSERQAHRLKPSQMQAIGYRQQQSQQQQ</sequence>
<evidence type="ECO:0000313" key="3">
    <source>
        <dbReference type="Proteomes" id="UP000186309"/>
    </source>
</evidence>
<dbReference type="SUPFAM" id="SSF54001">
    <property type="entry name" value="Cysteine proteinases"/>
    <property type="match status" value="1"/>
</dbReference>
<keyword evidence="3" id="KW-1185">Reference proteome</keyword>
<dbReference type="STRING" id="1387353.BSF38_02118"/>
<accession>A0A1U7CNX0</accession>
<evidence type="ECO:0000259" key="1">
    <source>
        <dbReference type="SMART" id="SM00460"/>
    </source>
</evidence>
<dbReference type="KEGG" id="pbor:BSF38_02118"/>
<dbReference type="PANTHER" id="PTHR33490">
    <property type="entry name" value="BLR5614 PROTEIN-RELATED"/>
    <property type="match status" value="1"/>
</dbReference>